<dbReference type="EMBL" id="CP012752">
    <property type="protein sequence ID" value="ALG07995.1"/>
    <property type="molecule type" value="Genomic_DNA"/>
</dbReference>
<dbReference type="InterPro" id="IPR010255">
    <property type="entry name" value="Haem_peroxidase_sf"/>
</dbReference>
<keyword evidence="6" id="KW-1185">Reference proteome</keyword>
<dbReference type="GO" id="GO:0006979">
    <property type="term" value="P:response to oxidative stress"/>
    <property type="evidence" value="ECO:0007669"/>
    <property type="project" value="InterPro"/>
</dbReference>
<dbReference type="SUPFAM" id="SSF48113">
    <property type="entry name" value="Heme-dependent peroxidases"/>
    <property type="match status" value="1"/>
</dbReference>
<dbReference type="InterPro" id="IPR019791">
    <property type="entry name" value="Haem_peroxidase_animal"/>
</dbReference>
<dbReference type="PANTHER" id="PTHR11475:SF4">
    <property type="entry name" value="CHORION PEROXIDASE"/>
    <property type="match status" value="1"/>
</dbReference>
<evidence type="ECO:0000313" key="5">
    <source>
        <dbReference type="EMBL" id="ALG07995.1"/>
    </source>
</evidence>
<dbReference type="PANTHER" id="PTHR11475">
    <property type="entry name" value="OXIDASE/PEROXIDASE"/>
    <property type="match status" value="1"/>
</dbReference>
<dbReference type="InterPro" id="IPR037120">
    <property type="entry name" value="Haem_peroxidase_sf_animal"/>
</dbReference>
<accession>A0A0N9HWW3</accession>
<dbReference type="AlphaFoldDB" id="A0A0N9HWW3"/>
<dbReference type="GO" id="GO:0004601">
    <property type="term" value="F:peroxidase activity"/>
    <property type="evidence" value="ECO:0007669"/>
    <property type="project" value="InterPro"/>
</dbReference>
<sequence>MVCLVVAGGLLTSGAAEASPAFEYQSLDGFGNNRLHPDRGKAGTGYLRLTAANYADGIGTPFTGPSARYISNRVFNDAGQRLSSARGTSQWATAWGQFVDHTFAKLVPGQMVQPPRIPYDNNDPMESFRSDLPFVPFGRSKEVAGTGVGTPREQVNSLGSHIDAFAVYGSANRLEWMREGPVDGDMSNNGAKLLMPGGNLPRRDARGDITTAPPMDDAAGRMAGNGMVAGDDRANENTGLLAVQTLFAREHNRIVDLLPKSLPEEEKFQIARRVVIATQQYITYNEFLPALGVHLRPYRGYDPNVNPTVSNEFATVGYRGAHSLVHDDIRLKVPASRYTAAQLDALRARGVGVKAAGNELELELALPASQAPFNPGLFEDLRLGPVLQGLGRFPAGAGDELMGELVRSAPLSAQGQTAIFDITAIDIERGRDHGMPNYQQLRAAYGLSPKTSFRAVTGEPTESFPADPQLTPGKEIDDPDALDFIRLRDKNGREVQPGSDLAVGGERRTTTAARLKALYGGDISKLDAFVGVVAEPKAPGSEFGELQTAIWRKQFEALRDGDRFYHGNDPVLATIKHKYGIDYRQNLGDVIAANTDVPRYTLAASVFRCSSF</sequence>
<dbReference type="Gene3D" id="1.10.640.10">
    <property type="entry name" value="Haem peroxidase domain superfamily, animal type"/>
    <property type="match status" value="1"/>
</dbReference>
<keyword evidence="2" id="KW-0964">Secreted</keyword>
<evidence type="ECO:0000256" key="2">
    <source>
        <dbReference type="ARBA" id="ARBA00022525"/>
    </source>
</evidence>
<proteinExistence type="predicted"/>
<keyword evidence="3" id="KW-0325">Glycoprotein</keyword>
<comment type="subcellular location">
    <subcellularLocation>
        <location evidence="1">Secreted</location>
    </subcellularLocation>
</comment>
<dbReference type="GO" id="GO:0020037">
    <property type="term" value="F:heme binding"/>
    <property type="evidence" value="ECO:0007669"/>
    <property type="project" value="InterPro"/>
</dbReference>
<dbReference type="GO" id="GO:0005576">
    <property type="term" value="C:extracellular region"/>
    <property type="evidence" value="ECO:0007669"/>
    <property type="project" value="UniProtKB-SubCell"/>
</dbReference>
<organism evidence="5 6">
    <name type="scientific">Kibdelosporangium phytohabitans</name>
    <dbReference type="NCBI Taxonomy" id="860235"/>
    <lineage>
        <taxon>Bacteria</taxon>
        <taxon>Bacillati</taxon>
        <taxon>Actinomycetota</taxon>
        <taxon>Actinomycetes</taxon>
        <taxon>Pseudonocardiales</taxon>
        <taxon>Pseudonocardiaceae</taxon>
        <taxon>Kibdelosporangium</taxon>
    </lineage>
</organism>
<dbReference type="KEGG" id="kphy:AOZ06_14675"/>
<dbReference type="Proteomes" id="UP000063699">
    <property type="component" value="Chromosome"/>
</dbReference>
<evidence type="ECO:0000313" key="6">
    <source>
        <dbReference type="Proteomes" id="UP000063699"/>
    </source>
</evidence>
<feature type="signal peptide" evidence="4">
    <location>
        <begin position="1"/>
        <end position="18"/>
    </location>
</feature>
<protein>
    <recommendedName>
        <fullName evidence="7">Peroxidase</fullName>
    </recommendedName>
</protein>
<dbReference type="PRINTS" id="PR00457">
    <property type="entry name" value="ANPEROXIDASE"/>
</dbReference>
<reference evidence="5 6" key="1">
    <citation type="submission" date="2015-07" db="EMBL/GenBank/DDBJ databases">
        <title>Genome sequencing of Kibdelosporangium phytohabitans.</title>
        <authorList>
            <person name="Qin S."/>
            <person name="Xing K."/>
        </authorList>
    </citation>
    <scope>NUCLEOTIDE SEQUENCE [LARGE SCALE GENOMIC DNA]</scope>
    <source>
        <strain evidence="5 6">KLBMP1111</strain>
    </source>
</reference>
<feature type="chain" id="PRO_5006035590" description="Peroxidase" evidence="4">
    <location>
        <begin position="19"/>
        <end position="612"/>
    </location>
</feature>
<dbReference type="PROSITE" id="PS50292">
    <property type="entry name" value="PEROXIDASE_3"/>
    <property type="match status" value="1"/>
</dbReference>
<evidence type="ECO:0000256" key="3">
    <source>
        <dbReference type="ARBA" id="ARBA00023180"/>
    </source>
</evidence>
<evidence type="ECO:0008006" key="7">
    <source>
        <dbReference type="Google" id="ProtNLM"/>
    </source>
</evidence>
<dbReference type="Pfam" id="PF03098">
    <property type="entry name" value="An_peroxidase"/>
    <property type="match status" value="2"/>
</dbReference>
<name>A0A0N9HWW3_9PSEU</name>
<dbReference type="STRING" id="860235.AOZ06_14675"/>
<evidence type="ECO:0000256" key="1">
    <source>
        <dbReference type="ARBA" id="ARBA00004613"/>
    </source>
</evidence>
<keyword evidence="4" id="KW-0732">Signal</keyword>
<gene>
    <name evidence="5" type="ORF">AOZ06_14675</name>
</gene>
<evidence type="ECO:0000256" key="4">
    <source>
        <dbReference type="SAM" id="SignalP"/>
    </source>
</evidence>